<dbReference type="InterPro" id="IPR001314">
    <property type="entry name" value="Peptidase_S1A"/>
</dbReference>
<dbReference type="InterPro" id="IPR000859">
    <property type="entry name" value="CUB_dom"/>
</dbReference>
<evidence type="ECO:0000256" key="1">
    <source>
        <dbReference type="ARBA" id="ARBA00022729"/>
    </source>
</evidence>
<keyword evidence="1 7" id="KW-0732">Signal</keyword>
<keyword evidence="6" id="KW-0645">Protease</keyword>
<dbReference type="SUPFAM" id="SSF50494">
    <property type="entry name" value="Trypsin-like serine proteases"/>
    <property type="match status" value="2"/>
</dbReference>
<protein>
    <submittedName>
        <fullName evidence="10">CTRB1 protein</fullName>
    </submittedName>
</protein>
<comment type="caution">
    <text evidence="5">Lacks conserved residue(s) required for the propagation of feature annotation.</text>
</comment>
<dbReference type="SUPFAM" id="SSF49854">
    <property type="entry name" value="Spermadhesin, CUB domain"/>
    <property type="match status" value="1"/>
</dbReference>
<dbReference type="InterPro" id="IPR009003">
    <property type="entry name" value="Peptidase_S1_PA"/>
</dbReference>
<evidence type="ECO:0000313" key="10">
    <source>
        <dbReference type="EMBL" id="CAH1244572.1"/>
    </source>
</evidence>
<dbReference type="Gene3D" id="2.60.120.290">
    <property type="entry name" value="Spermadhesin, CUB domain"/>
    <property type="match status" value="1"/>
</dbReference>
<feature type="domain" description="Peptidase S1" evidence="9">
    <location>
        <begin position="172"/>
        <end position="506"/>
    </location>
</feature>
<keyword evidence="3" id="KW-1015">Disulfide bond</keyword>
<feature type="chain" id="PRO_5035463275" evidence="7">
    <location>
        <begin position="17"/>
        <end position="508"/>
    </location>
</feature>
<dbReference type="Proteomes" id="UP000838412">
    <property type="component" value="Chromosome 14"/>
</dbReference>
<dbReference type="EMBL" id="OV696699">
    <property type="protein sequence ID" value="CAH1244572.1"/>
    <property type="molecule type" value="Genomic_DNA"/>
</dbReference>
<evidence type="ECO:0000313" key="11">
    <source>
        <dbReference type="Proteomes" id="UP000838412"/>
    </source>
</evidence>
<dbReference type="InterPro" id="IPR001254">
    <property type="entry name" value="Trypsin_dom"/>
</dbReference>
<dbReference type="InterPro" id="IPR043504">
    <property type="entry name" value="Peptidase_S1_PA_chymotrypsin"/>
</dbReference>
<dbReference type="PANTHER" id="PTHR24250">
    <property type="entry name" value="CHYMOTRYPSIN-RELATED"/>
    <property type="match status" value="1"/>
</dbReference>
<sequence length="508" mass="53800">MIWLLCVLSLAFYAKAQSCGGTFTTSSGTAASPNYPNSYGNDMRCEYIFPANGQLLQITFNSFQLEAASSWTGSCYDSVECYEGNNLLGEHCGSDTPGTIITRSEVRVVFSTDYSVAASGFSLSFSRGGEIVTTTTLPPPTFAPVVPGSCGTPAIQPRSSEMLRYDQAQGRIVNGDDATPHSWPWQVSLQTSTDWHYCGGSLVNENWVVTAAHCDPSLSGDYVVLGEHDRGSSIESTQRLRIATKICHPQYNSNTIDYDICLLKLATPAVFSDKVHPVCLGNYGDEGSFPGGMNCYTSGWGKTSASSSTTPNILQQAMIPLVSTSQCQSAWGSVNTITDRMICAGADGATSCMVDPAGVSEGQCLEPAGSCVPGKLPVYRTASCLVTPAARLCVRRAVPGTWWELCPGEAPSVPHGIVLGDSGGPLVCQKDGAWNLVGDSGGPLVCQKDGAWNLVGDSGGPLVCQKDGAWNLVGVVSWGSSQCSTSTPAVYARVTNLRQWLDTTMARN</sequence>
<reference evidence="10" key="1">
    <citation type="submission" date="2022-01" db="EMBL/GenBank/DDBJ databases">
        <authorList>
            <person name="Braso-Vives M."/>
        </authorList>
    </citation>
    <scope>NUCLEOTIDE SEQUENCE</scope>
</reference>
<dbReference type="AlphaFoldDB" id="A0A8J9YZ55"/>
<dbReference type="PROSITE" id="PS00134">
    <property type="entry name" value="TRYPSIN_HIS"/>
    <property type="match status" value="1"/>
</dbReference>
<organism evidence="10 11">
    <name type="scientific">Branchiostoma lanceolatum</name>
    <name type="common">Common lancelet</name>
    <name type="synonym">Amphioxus lanceolatum</name>
    <dbReference type="NCBI Taxonomy" id="7740"/>
    <lineage>
        <taxon>Eukaryota</taxon>
        <taxon>Metazoa</taxon>
        <taxon>Chordata</taxon>
        <taxon>Cephalochordata</taxon>
        <taxon>Leptocardii</taxon>
        <taxon>Amphioxiformes</taxon>
        <taxon>Branchiostomatidae</taxon>
        <taxon>Branchiostoma</taxon>
    </lineage>
</organism>
<dbReference type="PROSITE" id="PS00135">
    <property type="entry name" value="TRYPSIN_SER"/>
    <property type="match status" value="1"/>
</dbReference>
<evidence type="ECO:0000256" key="6">
    <source>
        <dbReference type="RuleBase" id="RU363034"/>
    </source>
</evidence>
<evidence type="ECO:0000256" key="3">
    <source>
        <dbReference type="ARBA" id="ARBA00023157"/>
    </source>
</evidence>
<keyword evidence="4" id="KW-0325">Glycoprotein</keyword>
<feature type="signal peptide" evidence="7">
    <location>
        <begin position="1"/>
        <end position="16"/>
    </location>
</feature>
<evidence type="ECO:0000256" key="5">
    <source>
        <dbReference type="PROSITE-ProRule" id="PRU00059"/>
    </source>
</evidence>
<dbReference type="PROSITE" id="PS01180">
    <property type="entry name" value="CUB"/>
    <property type="match status" value="1"/>
</dbReference>
<feature type="domain" description="CUB" evidence="8">
    <location>
        <begin position="19"/>
        <end position="128"/>
    </location>
</feature>
<evidence type="ECO:0000256" key="4">
    <source>
        <dbReference type="ARBA" id="ARBA00023180"/>
    </source>
</evidence>
<dbReference type="SMART" id="SM00020">
    <property type="entry name" value="Tryp_SPc"/>
    <property type="match status" value="1"/>
</dbReference>
<dbReference type="FunFam" id="2.40.10.10:FF:000181">
    <property type="entry name" value="Chymotrypsinogen A"/>
    <property type="match status" value="1"/>
</dbReference>
<gene>
    <name evidence="10" type="primary">CTRB1</name>
    <name evidence="10" type="ORF">BLAG_LOCUS7180</name>
</gene>
<accession>A0A8J9YZ55</accession>
<dbReference type="CDD" id="cd00041">
    <property type="entry name" value="CUB"/>
    <property type="match status" value="1"/>
</dbReference>
<dbReference type="CDD" id="cd00190">
    <property type="entry name" value="Tryp_SPc"/>
    <property type="match status" value="1"/>
</dbReference>
<keyword evidence="6" id="KW-0720">Serine protease</keyword>
<dbReference type="SMART" id="SM00042">
    <property type="entry name" value="CUB"/>
    <property type="match status" value="1"/>
</dbReference>
<proteinExistence type="predicted"/>
<dbReference type="GO" id="GO:0004252">
    <property type="term" value="F:serine-type endopeptidase activity"/>
    <property type="evidence" value="ECO:0007669"/>
    <property type="project" value="InterPro"/>
</dbReference>
<dbReference type="Pfam" id="PF00089">
    <property type="entry name" value="Trypsin"/>
    <property type="match status" value="2"/>
</dbReference>
<dbReference type="Gene3D" id="2.40.10.10">
    <property type="entry name" value="Trypsin-like serine proteases"/>
    <property type="match status" value="2"/>
</dbReference>
<dbReference type="InterPro" id="IPR018114">
    <property type="entry name" value="TRYPSIN_HIS"/>
</dbReference>
<dbReference type="PROSITE" id="PS50240">
    <property type="entry name" value="TRYPSIN_DOM"/>
    <property type="match status" value="1"/>
</dbReference>
<evidence type="ECO:0000259" key="9">
    <source>
        <dbReference type="PROSITE" id="PS50240"/>
    </source>
</evidence>
<dbReference type="GO" id="GO:0006508">
    <property type="term" value="P:proteolysis"/>
    <property type="evidence" value="ECO:0007669"/>
    <property type="project" value="UniProtKB-KW"/>
</dbReference>
<name>A0A8J9YZ55_BRALA</name>
<dbReference type="PANTHER" id="PTHR24250:SF50">
    <property type="entry name" value="PEPTIDASE S1 DOMAIN-CONTAINING PROTEIN"/>
    <property type="match status" value="1"/>
</dbReference>
<keyword evidence="11" id="KW-1185">Reference proteome</keyword>
<evidence type="ECO:0000256" key="2">
    <source>
        <dbReference type="ARBA" id="ARBA00022737"/>
    </source>
</evidence>
<evidence type="ECO:0000256" key="7">
    <source>
        <dbReference type="SAM" id="SignalP"/>
    </source>
</evidence>
<dbReference type="PRINTS" id="PR00722">
    <property type="entry name" value="CHYMOTRYPSIN"/>
</dbReference>
<dbReference type="Pfam" id="PF00431">
    <property type="entry name" value="CUB"/>
    <property type="match status" value="1"/>
</dbReference>
<keyword evidence="2" id="KW-0677">Repeat</keyword>
<evidence type="ECO:0000259" key="8">
    <source>
        <dbReference type="PROSITE" id="PS01180"/>
    </source>
</evidence>
<dbReference type="OrthoDB" id="5918597at2759"/>
<dbReference type="InterPro" id="IPR033116">
    <property type="entry name" value="TRYPSIN_SER"/>
</dbReference>
<dbReference type="InterPro" id="IPR035914">
    <property type="entry name" value="Sperma_CUB_dom_sf"/>
</dbReference>
<keyword evidence="6" id="KW-0378">Hydrolase</keyword>
<dbReference type="FunFam" id="2.60.120.290:FF:000003">
    <property type="entry name" value="Neuropilin"/>
    <property type="match status" value="1"/>
</dbReference>